<dbReference type="Proteomes" id="UP000321816">
    <property type="component" value="Chromosome"/>
</dbReference>
<gene>
    <name evidence="1" type="ORF">FTX54_014775</name>
</gene>
<organism evidence="1 2">
    <name type="scientific">Alkalicoccus halolimnae</name>
    <dbReference type="NCBI Taxonomy" id="1667239"/>
    <lineage>
        <taxon>Bacteria</taxon>
        <taxon>Bacillati</taxon>
        <taxon>Bacillota</taxon>
        <taxon>Bacilli</taxon>
        <taxon>Bacillales</taxon>
        <taxon>Bacillaceae</taxon>
        <taxon>Alkalicoccus</taxon>
    </lineage>
</organism>
<proteinExistence type="predicted"/>
<dbReference type="InterPro" id="IPR008928">
    <property type="entry name" value="6-hairpin_glycosidase_sf"/>
</dbReference>
<keyword evidence="2" id="KW-1185">Reference proteome</keyword>
<name>A0A5C7F826_9BACI</name>
<sequence length="557" mass="63433">MKQAAEILFNDLLEKSEELRDLGLKNEDFDTLEGRYVAFIAAADNSGNRAYVTYGTSESVQGAVEKAYHDYLTNRPFKFKPKHIKLDIITKVTSENNLTGGVEKHIYKHNRGVNGIAFGPGIKAVFSPQEVECYKLIDEQKLSIEAAERALSQQLSAGQDWKQADVLFKFKTASVYVNSEETVELVRGHRVFDSLTKHSLLEAINLAKHNYFKKVVNEKGKMTYIYDPARNEKPAKYNILRHAGTIYSMLETYEIEADEEIIRKAELALNYIVEETKEVNENGEDALVLVERDVNKLGGNGLLLVALAKYMKLTGSRQYIDTMQKLAVWMTATQKENGDFGIHKQIFSTKEVTDFRSDFYTGEAILALANLYELDGNTKWLDSAEQATAYLVETANAGATLETVQSDHWLLYGIRAISRFRPRESFRQHAELMAESIMKSQFSGEKYDLEWQGGYPPQEGRNPKSVPNACKTEGLANVFYLTEDTEMKKRLADTIKRSIQFQLQMQIRPEKAMYFEKKGLSTGAFHNKFKVIELRNDFTQHNISSSIALYHIMNELE</sequence>
<dbReference type="GO" id="GO:0005975">
    <property type="term" value="P:carbohydrate metabolic process"/>
    <property type="evidence" value="ECO:0007669"/>
    <property type="project" value="InterPro"/>
</dbReference>
<dbReference type="EMBL" id="CP144914">
    <property type="protein sequence ID" value="WWD79645.1"/>
    <property type="molecule type" value="Genomic_DNA"/>
</dbReference>
<accession>A0A5C7F826</accession>
<evidence type="ECO:0008006" key="3">
    <source>
        <dbReference type="Google" id="ProtNLM"/>
    </source>
</evidence>
<reference evidence="1 2" key="1">
    <citation type="submission" date="2024-01" db="EMBL/GenBank/DDBJ databases">
        <title>Complete Genome Sequence of Alkalicoccus halolimnae BZ-SZ-XJ29T, a Moderately Halophilic Bacterium Isolated from a Salt Lake.</title>
        <authorList>
            <person name="Zhao B."/>
        </authorList>
    </citation>
    <scope>NUCLEOTIDE SEQUENCE [LARGE SCALE GENOMIC DNA]</scope>
    <source>
        <strain evidence="1 2">BZ-SZ-XJ29</strain>
    </source>
</reference>
<dbReference type="SUPFAM" id="SSF48208">
    <property type="entry name" value="Six-hairpin glycosidases"/>
    <property type="match status" value="1"/>
</dbReference>
<protein>
    <recommendedName>
        <fullName evidence="3">AMMECR1 domain-containing protein</fullName>
    </recommendedName>
</protein>
<dbReference type="RefSeq" id="WP_147803695.1">
    <property type="nucleotide sequence ID" value="NZ_CP144914.1"/>
</dbReference>
<dbReference type="Gene3D" id="1.50.10.20">
    <property type="match status" value="1"/>
</dbReference>
<evidence type="ECO:0000313" key="1">
    <source>
        <dbReference type="EMBL" id="WWD79645.1"/>
    </source>
</evidence>
<dbReference type="KEGG" id="ahal:FTX54_014775"/>
<dbReference type="OrthoDB" id="9810718at2"/>
<dbReference type="AlphaFoldDB" id="A0A5C7F826"/>
<evidence type="ECO:0000313" key="2">
    <source>
        <dbReference type="Proteomes" id="UP000321816"/>
    </source>
</evidence>